<dbReference type="GO" id="GO:0003677">
    <property type="term" value="F:DNA binding"/>
    <property type="evidence" value="ECO:0007669"/>
    <property type="project" value="UniProtKB-KW"/>
</dbReference>
<organism evidence="1">
    <name type="scientific">Microbacterium sp. A8/3-1</name>
    <dbReference type="NCBI Taxonomy" id="3160749"/>
    <lineage>
        <taxon>Bacteria</taxon>
        <taxon>Bacillati</taxon>
        <taxon>Actinomycetota</taxon>
        <taxon>Actinomycetes</taxon>
        <taxon>Micrococcales</taxon>
        <taxon>Microbacteriaceae</taxon>
        <taxon>Microbacterium</taxon>
    </lineage>
</organism>
<dbReference type="RefSeq" id="WP_350350976.1">
    <property type="nucleotide sequence ID" value="NZ_CP158357.1"/>
</dbReference>
<keyword evidence="1" id="KW-0238">DNA-binding</keyword>
<protein>
    <submittedName>
        <fullName evidence="1">MmcQ/YjbR family DNA-binding protein</fullName>
    </submittedName>
</protein>
<gene>
    <name evidence="1" type="ORF">ABS642_16505</name>
</gene>
<accession>A0AAU7VUM6</accession>
<proteinExistence type="predicted"/>
<dbReference type="EMBL" id="CP158357">
    <property type="protein sequence ID" value="XBX77498.1"/>
    <property type="molecule type" value="Genomic_DNA"/>
</dbReference>
<dbReference type="InterPro" id="IPR058532">
    <property type="entry name" value="YjbR/MT2646/Rv2570-like"/>
</dbReference>
<reference evidence="1" key="1">
    <citation type="submission" date="2024-06" db="EMBL/GenBank/DDBJ databases">
        <title>Draft genome sequence of Microbacterium sp. strain A8/3-1, isolated from Oxytropis tragacanthoides Fisch. ex DC. Root nodules in the Altai region of Russia.</title>
        <authorList>
            <person name="Sazanova A."/>
            <person name="Guro P."/>
            <person name="Kuznetsova I."/>
            <person name="Belimov A."/>
            <person name="Safronova V."/>
        </authorList>
    </citation>
    <scope>NUCLEOTIDE SEQUENCE</scope>
    <source>
        <strain evidence="1">A8/3-1</strain>
    </source>
</reference>
<dbReference type="AlphaFoldDB" id="A0AAU7VUM6"/>
<evidence type="ECO:0000313" key="1">
    <source>
        <dbReference type="EMBL" id="XBX77498.1"/>
    </source>
</evidence>
<dbReference type="Pfam" id="PF04237">
    <property type="entry name" value="YjbR"/>
    <property type="match status" value="1"/>
</dbReference>
<sequence>MIDRLAPAVVLARGGDQRDDGLMATIDDLREIALALPGVHEVIDGHTGDAAWRVKSGMFTGLRGPRQTDLRQLEELGREWPAGVVIGVRTASLEEKEALLAAEPDVLFTIPHFDGYPGLLVRLDVIDRERLAELVTDAWLSRAPVRVAKDWLAEHGLG</sequence>
<name>A0AAU7VUM6_9MICO</name>